<gene>
    <name evidence="2" type="ORF">L198_08244</name>
</gene>
<protein>
    <submittedName>
        <fullName evidence="2">Uncharacterized protein</fullName>
    </submittedName>
</protein>
<dbReference type="AlphaFoldDB" id="A0A1E3HD54"/>
<dbReference type="GeneID" id="30197455"/>
<organism evidence="2 3">
    <name type="scientific">Cryptococcus wingfieldii CBS 7118</name>
    <dbReference type="NCBI Taxonomy" id="1295528"/>
    <lineage>
        <taxon>Eukaryota</taxon>
        <taxon>Fungi</taxon>
        <taxon>Dikarya</taxon>
        <taxon>Basidiomycota</taxon>
        <taxon>Agaricomycotina</taxon>
        <taxon>Tremellomycetes</taxon>
        <taxon>Tremellales</taxon>
        <taxon>Cryptococcaceae</taxon>
        <taxon>Cryptococcus</taxon>
    </lineage>
</organism>
<feature type="region of interest" description="Disordered" evidence="1">
    <location>
        <begin position="22"/>
        <end position="47"/>
    </location>
</feature>
<proteinExistence type="predicted"/>
<evidence type="ECO:0000313" key="2">
    <source>
        <dbReference type="EMBL" id="ODN74279.1"/>
    </source>
</evidence>
<dbReference type="RefSeq" id="XP_019027814.1">
    <property type="nucleotide sequence ID" value="XM_019180213.1"/>
</dbReference>
<dbReference type="Proteomes" id="UP000094819">
    <property type="component" value="Unassembled WGS sequence"/>
</dbReference>
<name>A0A1E3HD54_9TREE</name>
<evidence type="ECO:0000256" key="1">
    <source>
        <dbReference type="SAM" id="MobiDB-lite"/>
    </source>
</evidence>
<comment type="caution">
    <text evidence="2">The sequence shown here is derived from an EMBL/GenBank/DDBJ whole genome shotgun (WGS) entry which is preliminary data.</text>
</comment>
<sequence>MSLTPWFSCGLWPFATMGWPNKTAAPTPSSRPVGTFFPSGSPEATKPIFEANSDAAAKLSAQNTL</sequence>
<reference evidence="2 3" key="1">
    <citation type="submission" date="2016-06" db="EMBL/GenBank/DDBJ databases">
        <title>Evolution of pathogenesis and genome organization in the Tremellales.</title>
        <authorList>
            <person name="Cuomo C."/>
            <person name="Litvintseva A."/>
            <person name="Heitman J."/>
            <person name="Chen Y."/>
            <person name="Sun S."/>
            <person name="Springer D."/>
            <person name="Dromer F."/>
            <person name="Young S."/>
            <person name="Zeng Q."/>
            <person name="Chapman S."/>
            <person name="Gujja S."/>
            <person name="Saif S."/>
            <person name="Birren B."/>
        </authorList>
    </citation>
    <scope>NUCLEOTIDE SEQUENCE [LARGE SCALE GENOMIC DNA]</scope>
    <source>
        <strain evidence="2 3">CBS 7118</strain>
    </source>
</reference>
<evidence type="ECO:0000313" key="3">
    <source>
        <dbReference type="Proteomes" id="UP000094819"/>
    </source>
</evidence>
<dbReference type="EMBL" id="AWGH01000060">
    <property type="protein sequence ID" value="ODN74279.1"/>
    <property type="molecule type" value="Genomic_DNA"/>
</dbReference>
<accession>A0A1E3HD54</accession>
<keyword evidence="3" id="KW-1185">Reference proteome</keyword>